<name>A0A9W6RM97_9ACTN</name>
<reference evidence="1" key="1">
    <citation type="submission" date="2023-03" db="EMBL/GenBank/DDBJ databases">
        <title>Actinoallomurus iriomotensis NBRC 103681.</title>
        <authorList>
            <person name="Ichikawa N."/>
            <person name="Sato H."/>
            <person name="Tonouchi N."/>
        </authorList>
    </citation>
    <scope>NUCLEOTIDE SEQUENCE</scope>
    <source>
        <strain evidence="1">NBRC 103681</strain>
    </source>
</reference>
<protein>
    <submittedName>
        <fullName evidence="1">Uncharacterized protein</fullName>
    </submittedName>
</protein>
<organism evidence="1 2">
    <name type="scientific">Actinoallomurus iriomotensis</name>
    <dbReference type="NCBI Taxonomy" id="478107"/>
    <lineage>
        <taxon>Bacteria</taxon>
        <taxon>Bacillati</taxon>
        <taxon>Actinomycetota</taxon>
        <taxon>Actinomycetes</taxon>
        <taxon>Streptosporangiales</taxon>
        <taxon>Thermomonosporaceae</taxon>
        <taxon>Actinoallomurus</taxon>
    </lineage>
</organism>
<evidence type="ECO:0000313" key="1">
    <source>
        <dbReference type="EMBL" id="GLY78511.1"/>
    </source>
</evidence>
<comment type="caution">
    <text evidence="1">The sequence shown here is derived from an EMBL/GenBank/DDBJ whole genome shotgun (WGS) entry which is preliminary data.</text>
</comment>
<dbReference type="Proteomes" id="UP001165135">
    <property type="component" value="Unassembled WGS sequence"/>
</dbReference>
<evidence type="ECO:0000313" key="2">
    <source>
        <dbReference type="Proteomes" id="UP001165135"/>
    </source>
</evidence>
<sequence>MVIAPVGIQAVRAPSWTPDLAARIDQGHGLDDVIAVPAVNVTASGIPFPSQIKVFSSLVRRGRPASDRFWAAFSARTCELSTTALDQSS</sequence>
<gene>
    <name evidence="1" type="ORF">Airi01_067780</name>
</gene>
<proteinExistence type="predicted"/>
<dbReference type="AlphaFoldDB" id="A0A9W6RM97"/>
<accession>A0A9W6RM97</accession>
<dbReference type="EMBL" id="BSTJ01000009">
    <property type="protein sequence ID" value="GLY78511.1"/>
    <property type="molecule type" value="Genomic_DNA"/>
</dbReference>